<evidence type="ECO:0000256" key="3">
    <source>
        <dbReference type="ARBA" id="ARBA00022692"/>
    </source>
</evidence>
<feature type="transmembrane region" description="Helical" evidence="6">
    <location>
        <begin position="402"/>
        <end position="420"/>
    </location>
</feature>
<feature type="transmembrane region" description="Helical" evidence="6">
    <location>
        <begin position="335"/>
        <end position="359"/>
    </location>
</feature>
<comment type="subcellular location">
    <subcellularLocation>
        <location evidence="1">Cell membrane</location>
        <topology evidence="1">Multi-pass membrane protein</topology>
    </subcellularLocation>
</comment>
<feature type="transmembrane region" description="Helical" evidence="6">
    <location>
        <begin position="118"/>
        <end position="139"/>
    </location>
</feature>
<keyword evidence="8" id="KW-1185">Reference proteome</keyword>
<protein>
    <submittedName>
        <fullName evidence="7">Stage V sporulation protein B</fullName>
    </submittedName>
</protein>
<feature type="transmembrane region" description="Helical" evidence="6">
    <location>
        <begin position="191"/>
        <end position="215"/>
    </location>
</feature>
<evidence type="ECO:0000256" key="6">
    <source>
        <dbReference type="SAM" id="Phobius"/>
    </source>
</evidence>
<feature type="transmembrane region" description="Helical" evidence="6">
    <location>
        <begin position="12"/>
        <end position="31"/>
    </location>
</feature>
<dbReference type="InterPro" id="IPR002797">
    <property type="entry name" value="Polysacc_synth"/>
</dbReference>
<evidence type="ECO:0000256" key="4">
    <source>
        <dbReference type="ARBA" id="ARBA00022989"/>
    </source>
</evidence>
<keyword evidence="2" id="KW-1003">Cell membrane</keyword>
<feature type="transmembrane region" description="Helical" evidence="6">
    <location>
        <begin position="43"/>
        <end position="67"/>
    </location>
</feature>
<dbReference type="PANTHER" id="PTHR30250">
    <property type="entry name" value="PST FAMILY PREDICTED COLANIC ACID TRANSPORTER"/>
    <property type="match status" value="1"/>
</dbReference>
<feature type="transmembrane region" description="Helical" evidence="6">
    <location>
        <begin position="365"/>
        <end position="390"/>
    </location>
</feature>
<keyword evidence="5 6" id="KW-0472">Membrane</keyword>
<accession>A0A1M5A0C7</accession>
<evidence type="ECO:0000256" key="2">
    <source>
        <dbReference type="ARBA" id="ARBA00022475"/>
    </source>
</evidence>
<organism evidence="7 8">
    <name type="scientific">Lactonifactor longoviformis DSM 17459</name>
    <dbReference type="NCBI Taxonomy" id="1122155"/>
    <lineage>
        <taxon>Bacteria</taxon>
        <taxon>Bacillati</taxon>
        <taxon>Bacillota</taxon>
        <taxon>Clostridia</taxon>
        <taxon>Eubacteriales</taxon>
        <taxon>Clostridiaceae</taxon>
        <taxon>Lactonifactor</taxon>
    </lineage>
</organism>
<feature type="transmembrane region" description="Helical" evidence="6">
    <location>
        <begin position="160"/>
        <end position="179"/>
    </location>
</feature>
<dbReference type="PIRSF" id="PIRSF038958">
    <property type="entry name" value="PG_synth_SpoVB"/>
    <property type="match status" value="1"/>
</dbReference>
<feature type="transmembrane region" description="Helical" evidence="6">
    <location>
        <begin position="466"/>
        <end position="483"/>
    </location>
</feature>
<dbReference type="STRING" id="1122155.SAMN02745158_02980"/>
<evidence type="ECO:0000313" key="7">
    <source>
        <dbReference type="EMBL" id="SHF23402.1"/>
    </source>
</evidence>
<keyword evidence="3 6" id="KW-0812">Transmembrane</keyword>
<proteinExistence type="predicted"/>
<dbReference type="RefSeq" id="WP_072853143.1">
    <property type="nucleotide sequence ID" value="NZ_FQVI01000017.1"/>
</dbReference>
<evidence type="ECO:0000256" key="1">
    <source>
        <dbReference type="ARBA" id="ARBA00004651"/>
    </source>
</evidence>
<evidence type="ECO:0000313" key="8">
    <source>
        <dbReference type="Proteomes" id="UP000184245"/>
    </source>
</evidence>
<gene>
    <name evidence="7" type="ORF">SAMN02745158_02980</name>
</gene>
<feature type="transmembrane region" description="Helical" evidence="6">
    <location>
        <begin position="236"/>
        <end position="255"/>
    </location>
</feature>
<dbReference type="InterPro" id="IPR050833">
    <property type="entry name" value="Poly_Biosynth_Transport"/>
</dbReference>
<name>A0A1M5A0C7_9CLOT</name>
<feature type="transmembrane region" description="Helical" evidence="6">
    <location>
        <begin position="88"/>
        <end position="112"/>
    </location>
</feature>
<feature type="transmembrane region" description="Helical" evidence="6">
    <location>
        <begin position="426"/>
        <end position="446"/>
    </location>
</feature>
<dbReference type="AlphaFoldDB" id="A0A1M5A0C7"/>
<dbReference type="Proteomes" id="UP000184245">
    <property type="component" value="Unassembled WGS sequence"/>
</dbReference>
<dbReference type="InterPro" id="IPR024923">
    <property type="entry name" value="PG_synth_SpoVB"/>
</dbReference>
<feature type="transmembrane region" description="Helical" evidence="6">
    <location>
        <begin position="290"/>
        <end position="314"/>
    </location>
</feature>
<keyword evidence="4 6" id="KW-1133">Transmembrane helix</keyword>
<dbReference type="OrthoDB" id="9775950at2"/>
<sequence length="540" mass="58759">MKQKNTFLKNASFLMIAALVSRVIGLVYRIPLNAIVGRTGMGYYSFAFSVYSILLLISSYSIPMAVSKVVSERLALGQYRSAHKVFKGAMIYACIVGGIAALVALFGAPYLIPQNQPNAIPALQVLTPTIFLSAILGVLRGYFQAHNTMIPTSASQIIEQILNAIVSVLAAWLLIKYLAADAIEEATWGAAGGTVGTGAGVLAGLLFMTFVYYINRGTLRRQVKRDHTGVDISYREVFRIILLMVTPVIFSTFIYNVSSYIDGYMFSSIMGRHRIDDELISATYAEFSSYYMTLINIPLSLSSASSTAVVPNISGHYARGEISKANQKIDEAVQLTMFISVPAAVGLAVLGHPIIRLFFPTTTGIAGNLLMIGAVSIVFSSLSTITNGVLQGIGKPQIPVRNAAIALVINVAFLFCGLWFTDKLGIIAVLLATILYSVSMCILNGIYLKKYLGYKNEFRDSYGKPFLASAGMGLVAWGSYYGLYHLLPHNIVCLAVAVPLAVFTYIILFVAIVKVPGEQLRRFPAGTIIYKLAKKLRLYK</sequence>
<feature type="transmembrane region" description="Helical" evidence="6">
    <location>
        <begin position="489"/>
        <end position="513"/>
    </location>
</feature>
<dbReference type="CDD" id="cd13124">
    <property type="entry name" value="MATE_SpoVB_like"/>
    <property type="match status" value="1"/>
</dbReference>
<dbReference type="GO" id="GO:0005886">
    <property type="term" value="C:plasma membrane"/>
    <property type="evidence" value="ECO:0007669"/>
    <property type="project" value="UniProtKB-SubCell"/>
</dbReference>
<reference evidence="7 8" key="1">
    <citation type="submission" date="2016-11" db="EMBL/GenBank/DDBJ databases">
        <authorList>
            <person name="Jaros S."/>
            <person name="Januszkiewicz K."/>
            <person name="Wedrychowicz H."/>
        </authorList>
    </citation>
    <scope>NUCLEOTIDE SEQUENCE [LARGE SCALE GENOMIC DNA]</scope>
    <source>
        <strain evidence="7 8">DSM 17459</strain>
    </source>
</reference>
<dbReference type="PANTHER" id="PTHR30250:SF21">
    <property type="entry name" value="LIPID II FLIPPASE MURJ"/>
    <property type="match status" value="1"/>
</dbReference>
<dbReference type="EMBL" id="FQVI01000017">
    <property type="protein sequence ID" value="SHF23402.1"/>
    <property type="molecule type" value="Genomic_DNA"/>
</dbReference>
<evidence type="ECO:0000256" key="5">
    <source>
        <dbReference type="ARBA" id="ARBA00023136"/>
    </source>
</evidence>
<dbReference type="Pfam" id="PF01943">
    <property type="entry name" value="Polysacc_synt"/>
    <property type="match status" value="1"/>
</dbReference>